<organism evidence="13 14">
    <name type="scientific">Hypholoma sublateritium (strain FD-334 SS-4)</name>
    <dbReference type="NCBI Taxonomy" id="945553"/>
    <lineage>
        <taxon>Eukaryota</taxon>
        <taxon>Fungi</taxon>
        <taxon>Dikarya</taxon>
        <taxon>Basidiomycota</taxon>
        <taxon>Agaricomycotina</taxon>
        <taxon>Agaricomycetes</taxon>
        <taxon>Agaricomycetidae</taxon>
        <taxon>Agaricales</taxon>
        <taxon>Agaricineae</taxon>
        <taxon>Strophariaceae</taxon>
        <taxon>Hypholoma</taxon>
    </lineage>
</organism>
<evidence type="ECO:0000256" key="11">
    <source>
        <dbReference type="PIRSR" id="PIRSR607992-2"/>
    </source>
</evidence>
<keyword evidence="4" id="KW-0812">Transmembrane</keyword>
<keyword evidence="3" id="KW-0813">Transport</keyword>
<dbReference type="PANTHER" id="PTHR13337:SF2">
    <property type="entry name" value="SUCCINATE DEHYDROGENASE [UBIQUINONE] CYTOCHROME B SMALL SUBUNIT, MITOCHONDRIAL"/>
    <property type="match status" value="1"/>
</dbReference>
<feature type="binding site" evidence="10">
    <location>
        <position position="115"/>
    </location>
    <ligand>
        <name>a ubiquinone</name>
        <dbReference type="ChEBI" id="CHEBI:16389"/>
        <note>ligand shared with IP/SDHB</note>
    </ligand>
</feature>
<dbReference type="PANTHER" id="PTHR13337">
    <property type="entry name" value="SUCCINATE DEHYDROGENASE"/>
    <property type="match status" value="1"/>
</dbReference>
<feature type="binding site" description="axial binding residue" evidence="11">
    <location>
        <position position="103"/>
    </location>
    <ligand>
        <name>heme b</name>
        <dbReference type="ChEBI" id="CHEBI:60344"/>
        <note>ligand shared with SDHC</note>
    </ligand>
    <ligandPart>
        <name>Fe</name>
        <dbReference type="ChEBI" id="CHEBI:18248"/>
    </ligandPart>
</feature>
<dbReference type="InterPro" id="IPR034804">
    <property type="entry name" value="SQR/QFR_C/D"/>
</dbReference>
<evidence type="ECO:0000256" key="9">
    <source>
        <dbReference type="ARBA" id="ARBA00023136"/>
    </source>
</evidence>
<keyword evidence="8 12" id="KW-0496">Mitochondrion</keyword>
<keyword evidence="5 12" id="KW-0999">Mitochondrion inner membrane</keyword>
<evidence type="ECO:0000256" key="1">
    <source>
        <dbReference type="ARBA" id="ARBA00004448"/>
    </source>
</evidence>
<keyword evidence="9 12" id="KW-0472">Membrane</keyword>
<dbReference type="GO" id="GO:0005743">
    <property type="term" value="C:mitochondrial inner membrane"/>
    <property type="evidence" value="ECO:0007669"/>
    <property type="project" value="UniProtKB-SubCell"/>
</dbReference>
<proteinExistence type="inferred from homology"/>
<dbReference type="FunFam" id="1.20.1300.10:FF:000007">
    <property type="entry name" value="Succinate dehydrogenase [ubiquinone] cytochrome b small subunit"/>
    <property type="match status" value="1"/>
</dbReference>
<evidence type="ECO:0000256" key="7">
    <source>
        <dbReference type="ARBA" id="ARBA00022989"/>
    </source>
</evidence>
<dbReference type="GO" id="GO:0048039">
    <property type="term" value="F:ubiquinone binding"/>
    <property type="evidence" value="ECO:0007669"/>
    <property type="project" value="TreeGrafter"/>
</dbReference>
<dbReference type="EMBL" id="KN817579">
    <property type="protein sequence ID" value="KJA19311.1"/>
    <property type="molecule type" value="Genomic_DNA"/>
</dbReference>
<evidence type="ECO:0000313" key="14">
    <source>
        <dbReference type="Proteomes" id="UP000054270"/>
    </source>
</evidence>
<evidence type="ECO:0000256" key="3">
    <source>
        <dbReference type="ARBA" id="ARBA00022448"/>
    </source>
</evidence>
<dbReference type="AlphaFoldDB" id="A0A0D2NRI6"/>
<sequence length="163" mass="17186">MSTSLAIRSALPRARLVTRAPALARFATSGAPYAYTPGGPIIQGSVNDPTAFPAPSRTHGSHHWAFERLLSAGLVPLTAAAFATSGSSYPVLDGILGVSLVMHSHIGFDCIVVDYLHTRKFPVLGNVAKWGLRAATVATLVGVYQFNTNDIGLTELIAKAWTA</sequence>
<comment type="similarity">
    <text evidence="2 12">Belongs to the CybS family.</text>
</comment>
<dbReference type="GO" id="GO:0006121">
    <property type="term" value="P:mitochondrial electron transport, succinate to ubiquinone"/>
    <property type="evidence" value="ECO:0007669"/>
    <property type="project" value="TreeGrafter"/>
</dbReference>
<dbReference type="Pfam" id="PF05328">
    <property type="entry name" value="CybS"/>
    <property type="match status" value="1"/>
</dbReference>
<evidence type="ECO:0000256" key="6">
    <source>
        <dbReference type="ARBA" id="ARBA00022946"/>
    </source>
</evidence>
<accession>A0A0D2NRI6</accession>
<comment type="subcellular location">
    <subcellularLocation>
        <location evidence="1 12">Mitochondrion inner membrane</location>
        <topology evidence="1 12">Multi-pass membrane protein</topology>
    </subcellularLocation>
</comment>
<evidence type="ECO:0000256" key="2">
    <source>
        <dbReference type="ARBA" id="ARBA00007294"/>
    </source>
</evidence>
<evidence type="ECO:0000313" key="13">
    <source>
        <dbReference type="EMBL" id="KJA19311.1"/>
    </source>
</evidence>
<evidence type="ECO:0000256" key="5">
    <source>
        <dbReference type="ARBA" id="ARBA00022792"/>
    </source>
</evidence>
<dbReference type="Gene3D" id="1.20.1300.10">
    <property type="entry name" value="Fumarate reductase/succinate dehydrogenase, transmembrane subunit"/>
    <property type="match status" value="1"/>
</dbReference>
<dbReference type="SUPFAM" id="SSF81343">
    <property type="entry name" value="Fumarate reductase respiratory complex transmembrane subunits"/>
    <property type="match status" value="1"/>
</dbReference>
<dbReference type="GO" id="GO:0098796">
    <property type="term" value="C:membrane protein complex"/>
    <property type="evidence" value="ECO:0007669"/>
    <property type="project" value="UniProtKB-ARBA"/>
</dbReference>
<evidence type="ECO:0000256" key="12">
    <source>
        <dbReference type="RuleBase" id="RU364031"/>
    </source>
</evidence>
<dbReference type="STRING" id="945553.A0A0D2NRI6"/>
<keyword evidence="11" id="KW-0479">Metal-binding</keyword>
<dbReference type="InterPro" id="IPR007992">
    <property type="entry name" value="CybS"/>
</dbReference>
<gene>
    <name evidence="13" type="ORF">HYPSUDRAFT_44370</name>
</gene>
<evidence type="ECO:0000256" key="4">
    <source>
        <dbReference type="ARBA" id="ARBA00022692"/>
    </source>
</evidence>
<dbReference type="GO" id="GO:0020037">
    <property type="term" value="F:heme binding"/>
    <property type="evidence" value="ECO:0007669"/>
    <property type="project" value="TreeGrafter"/>
</dbReference>
<evidence type="ECO:0000256" key="10">
    <source>
        <dbReference type="PIRSR" id="PIRSR607992-1"/>
    </source>
</evidence>
<dbReference type="GO" id="GO:0046872">
    <property type="term" value="F:metal ion binding"/>
    <property type="evidence" value="ECO:0007669"/>
    <property type="project" value="UniProtKB-KW"/>
</dbReference>
<keyword evidence="6 12" id="KW-0809">Transit peptide</keyword>
<keyword evidence="11" id="KW-0408">Iron</keyword>
<name>A0A0D2NRI6_HYPSF</name>
<keyword evidence="7" id="KW-1133">Transmembrane helix</keyword>
<keyword evidence="14" id="KW-1185">Reference proteome</keyword>
<dbReference type="OrthoDB" id="18577at2759"/>
<dbReference type="OMA" id="SEGSYHW"/>
<dbReference type="CDD" id="cd03496">
    <property type="entry name" value="SQR_TypeC_CybS"/>
    <property type="match status" value="1"/>
</dbReference>
<evidence type="ECO:0000256" key="8">
    <source>
        <dbReference type="ARBA" id="ARBA00023128"/>
    </source>
</evidence>
<dbReference type="GO" id="GO:0006099">
    <property type="term" value="P:tricarboxylic acid cycle"/>
    <property type="evidence" value="ECO:0007669"/>
    <property type="project" value="TreeGrafter"/>
</dbReference>
<protein>
    <recommendedName>
        <fullName evidence="12">Succinate dehydrogenase [ubiquinone] cytochrome b small subunit</fullName>
    </recommendedName>
</protein>
<reference evidence="14" key="1">
    <citation type="submission" date="2014-04" db="EMBL/GenBank/DDBJ databases">
        <title>Evolutionary Origins and Diversification of the Mycorrhizal Mutualists.</title>
        <authorList>
            <consortium name="DOE Joint Genome Institute"/>
            <consortium name="Mycorrhizal Genomics Consortium"/>
            <person name="Kohler A."/>
            <person name="Kuo A."/>
            <person name="Nagy L.G."/>
            <person name="Floudas D."/>
            <person name="Copeland A."/>
            <person name="Barry K.W."/>
            <person name="Cichocki N."/>
            <person name="Veneault-Fourrey C."/>
            <person name="LaButti K."/>
            <person name="Lindquist E.A."/>
            <person name="Lipzen A."/>
            <person name="Lundell T."/>
            <person name="Morin E."/>
            <person name="Murat C."/>
            <person name="Riley R."/>
            <person name="Ohm R."/>
            <person name="Sun H."/>
            <person name="Tunlid A."/>
            <person name="Henrissat B."/>
            <person name="Grigoriev I.V."/>
            <person name="Hibbett D.S."/>
            <person name="Martin F."/>
        </authorList>
    </citation>
    <scope>NUCLEOTIDE SEQUENCE [LARGE SCALE GENOMIC DNA]</scope>
    <source>
        <strain evidence="14">FD-334 SS-4</strain>
    </source>
</reference>
<dbReference type="Proteomes" id="UP000054270">
    <property type="component" value="Unassembled WGS sequence"/>
</dbReference>